<dbReference type="EMBL" id="MPUH01000701">
    <property type="protein sequence ID" value="OMJ75258.1"/>
    <property type="molecule type" value="Genomic_DNA"/>
</dbReference>
<evidence type="ECO:0000256" key="1">
    <source>
        <dbReference type="SAM" id="MobiDB-lite"/>
    </source>
</evidence>
<evidence type="ECO:0000313" key="3">
    <source>
        <dbReference type="Proteomes" id="UP000187209"/>
    </source>
</evidence>
<organism evidence="2 3">
    <name type="scientific">Stentor coeruleus</name>
    <dbReference type="NCBI Taxonomy" id="5963"/>
    <lineage>
        <taxon>Eukaryota</taxon>
        <taxon>Sar</taxon>
        <taxon>Alveolata</taxon>
        <taxon>Ciliophora</taxon>
        <taxon>Postciliodesmatophora</taxon>
        <taxon>Heterotrichea</taxon>
        <taxon>Heterotrichida</taxon>
        <taxon>Stentoridae</taxon>
        <taxon>Stentor</taxon>
    </lineage>
</organism>
<proteinExistence type="predicted"/>
<comment type="caution">
    <text evidence="2">The sequence shown here is derived from an EMBL/GenBank/DDBJ whole genome shotgun (WGS) entry which is preliminary data.</text>
</comment>
<accession>A0A1R2BEQ3</accession>
<protein>
    <submittedName>
        <fullName evidence="2">Uncharacterized protein</fullName>
    </submittedName>
</protein>
<name>A0A1R2BEQ3_9CILI</name>
<feature type="compositionally biased region" description="Polar residues" evidence="1">
    <location>
        <begin position="28"/>
        <end position="39"/>
    </location>
</feature>
<feature type="region of interest" description="Disordered" evidence="1">
    <location>
        <begin position="1"/>
        <end position="51"/>
    </location>
</feature>
<sequence length="147" mass="16573">MIKNPKQTAKKIQLSPSPIAKKVHKHTSSTPNPGKSPSPSRAKILTKKTSQTSISFQKADLRKGIFSNKQISCEKILERAPMLVKKHADAPVLALKPNKYLILSREYNIDKAMFKQKKVEIKDSEGFYIPEKPPLIHDKNNTLSSNR</sequence>
<dbReference type="AlphaFoldDB" id="A0A1R2BEQ3"/>
<dbReference type="Proteomes" id="UP000187209">
    <property type="component" value="Unassembled WGS sequence"/>
</dbReference>
<evidence type="ECO:0000313" key="2">
    <source>
        <dbReference type="EMBL" id="OMJ75258.1"/>
    </source>
</evidence>
<gene>
    <name evidence="2" type="ORF">SteCoe_25659</name>
</gene>
<reference evidence="2 3" key="1">
    <citation type="submission" date="2016-11" db="EMBL/GenBank/DDBJ databases">
        <title>The macronuclear genome of Stentor coeruleus: a giant cell with tiny introns.</title>
        <authorList>
            <person name="Slabodnick M."/>
            <person name="Ruby J.G."/>
            <person name="Reiff S.B."/>
            <person name="Swart E.C."/>
            <person name="Gosai S."/>
            <person name="Prabakaran S."/>
            <person name="Witkowska E."/>
            <person name="Larue G.E."/>
            <person name="Fisher S."/>
            <person name="Freeman R.M."/>
            <person name="Gunawardena J."/>
            <person name="Chu W."/>
            <person name="Stover N.A."/>
            <person name="Gregory B.D."/>
            <person name="Nowacki M."/>
            <person name="Derisi J."/>
            <person name="Roy S.W."/>
            <person name="Marshall W.F."/>
            <person name="Sood P."/>
        </authorList>
    </citation>
    <scope>NUCLEOTIDE SEQUENCE [LARGE SCALE GENOMIC DNA]</scope>
    <source>
        <strain evidence="2">WM001</strain>
    </source>
</reference>
<keyword evidence="3" id="KW-1185">Reference proteome</keyword>